<proteinExistence type="predicted"/>
<evidence type="ECO:0000256" key="1">
    <source>
        <dbReference type="SAM" id="MobiDB-lite"/>
    </source>
</evidence>
<evidence type="ECO:0000313" key="3">
    <source>
        <dbReference type="EMBL" id="SNX73748.1"/>
    </source>
</evidence>
<dbReference type="InterPro" id="IPR038696">
    <property type="entry name" value="IalB_sf"/>
</dbReference>
<keyword evidence="4" id="KW-1185">Reference proteome</keyword>
<accession>A0A285D370</accession>
<dbReference type="EMBL" id="OAOQ01000016">
    <property type="protein sequence ID" value="SNX73748.1"/>
    <property type="molecule type" value="Genomic_DNA"/>
</dbReference>
<dbReference type="Proteomes" id="UP000219467">
    <property type="component" value="Unassembled WGS sequence"/>
</dbReference>
<keyword evidence="2" id="KW-0732">Signal</keyword>
<dbReference type="OrthoDB" id="9797912at2"/>
<dbReference type="Gene3D" id="2.60.40.1880">
    <property type="entry name" value="Invasion associated locus B (IalB) protein"/>
    <property type="match status" value="1"/>
</dbReference>
<feature type="compositionally biased region" description="Low complexity" evidence="1">
    <location>
        <begin position="32"/>
        <end position="42"/>
    </location>
</feature>
<dbReference type="InterPro" id="IPR010642">
    <property type="entry name" value="Invasion_prot_B"/>
</dbReference>
<dbReference type="RefSeq" id="WP_097031360.1">
    <property type="nucleotide sequence ID" value="NZ_OAOQ01000016.1"/>
</dbReference>
<dbReference type="Pfam" id="PF06776">
    <property type="entry name" value="IalB"/>
    <property type="match status" value="1"/>
</dbReference>
<evidence type="ECO:0000256" key="2">
    <source>
        <dbReference type="SAM" id="SignalP"/>
    </source>
</evidence>
<organism evidence="3 4">
    <name type="scientific">Cereibacter ovatus</name>
    <dbReference type="NCBI Taxonomy" id="439529"/>
    <lineage>
        <taxon>Bacteria</taxon>
        <taxon>Pseudomonadati</taxon>
        <taxon>Pseudomonadota</taxon>
        <taxon>Alphaproteobacteria</taxon>
        <taxon>Rhodobacterales</taxon>
        <taxon>Paracoccaceae</taxon>
        <taxon>Cereibacter</taxon>
    </lineage>
</organism>
<feature type="region of interest" description="Disordered" evidence="1">
    <location>
        <begin position="32"/>
        <end position="55"/>
    </location>
</feature>
<name>A0A285D370_9RHOB</name>
<feature type="chain" id="PRO_5012470581" evidence="2">
    <location>
        <begin position="25"/>
        <end position="210"/>
    </location>
</feature>
<protein>
    <submittedName>
        <fullName evidence="3">Invasion protein IalB</fullName>
    </submittedName>
</protein>
<sequence length="210" mass="21660">MSSKHLNTLCVMALGLGLAQAVWAQETPAPDAAPAAEAGADALSMGKEQAAPDGPGTVFVAATHGDWEQRCVRTEDGADPCQLYQLLKDGEGNSVAEISMFALPDGQKAAAGATIIAPLETLLTANLSLKIDAAQPKVYPFTMCNRAGCMARVGFTAAEVESFKKGNKAVITIVPAVAPDQKVALDVSLKGFTAGYDAVKAANEAKPAQD</sequence>
<feature type="signal peptide" evidence="2">
    <location>
        <begin position="1"/>
        <end position="24"/>
    </location>
</feature>
<gene>
    <name evidence="3" type="ORF">SAMN05878503_11641</name>
</gene>
<evidence type="ECO:0000313" key="4">
    <source>
        <dbReference type="Proteomes" id="UP000219467"/>
    </source>
</evidence>
<dbReference type="AlphaFoldDB" id="A0A285D370"/>
<reference evidence="4" key="1">
    <citation type="submission" date="2017-08" db="EMBL/GenBank/DDBJ databases">
        <authorList>
            <person name="Varghese N."/>
            <person name="Submissions S."/>
        </authorList>
    </citation>
    <scope>NUCLEOTIDE SEQUENCE [LARGE SCALE GENOMIC DNA]</scope>
    <source>
        <strain evidence="4">JA234</strain>
    </source>
</reference>